<accession>A0A1M6J865</accession>
<dbReference type="AlphaFoldDB" id="A0A1M6J865"/>
<dbReference type="Gene3D" id="3.40.50.1110">
    <property type="entry name" value="SGNH hydrolase"/>
    <property type="match status" value="1"/>
</dbReference>
<feature type="domain" description="SGNH hydrolase-type esterase" evidence="1">
    <location>
        <begin position="5"/>
        <end position="175"/>
    </location>
</feature>
<dbReference type="InterPro" id="IPR036514">
    <property type="entry name" value="SGNH_hydro_sf"/>
</dbReference>
<reference evidence="2 3" key="1">
    <citation type="submission" date="2016-11" db="EMBL/GenBank/DDBJ databases">
        <authorList>
            <person name="Jaros S."/>
            <person name="Januszkiewicz K."/>
            <person name="Wedrychowicz H."/>
        </authorList>
    </citation>
    <scope>NUCLEOTIDE SEQUENCE [LARGE SCALE GENOMIC DNA]</scope>
    <source>
        <strain evidence="2 3">DSM 15480</strain>
    </source>
</reference>
<dbReference type="InterPro" id="IPR051532">
    <property type="entry name" value="Ester_Hydrolysis_Enzymes"/>
</dbReference>
<name>A0A1M6J865_9FIRM</name>
<evidence type="ECO:0000259" key="1">
    <source>
        <dbReference type="Pfam" id="PF13472"/>
    </source>
</evidence>
<proteinExistence type="predicted"/>
<dbReference type="EMBL" id="FQZY01000008">
    <property type="protein sequence ID" value="SHJ42827.1"/>
    <property type="molecule type" value="Genomic_DNA"/>
</dbReference>
<organism evidence="2 3">
    <name type="scientific">Hespellia stercorisuis DSM 15480</name>
    <dbReference type="NCBI Taxonomy" id="1121950"/>
    <lineage>
        <taxon>Bacteria</taxon>
        <taxon>Bacillati</taxon>
        <taxon>Bacillota</taxon>
        <taxon>Clostridia</taxon>
        <taxon>Lachnospirales</taxon>
        <taxon>Lachnospiraceae</taxon>
        <taxon>Hespellia</taxon>
    </lineage>
</organism>
<dbReference type="PANTHER" id="PTHR30383:SF5">
    <property type="entry name" value="SGNH HYDROLASE-TYPE ESTERASE DOMAIN-CONTAINING PROTEIN"/>
    <property type="match status" value="1"/>
</dbReference>
<dbReference type="OrthoDB" id="9777593at2"/>
<dbReference type="RefSeq" id="WP_073104727.1">
    <property type="nucleotide sequence ID" value="NZ_FQZY01000008.1"/>
</dbReference>
<dbReference type="STRING" id="1121950.SAMN02745243_00580"/>
<dbReference type="Proteomes" id="UP000184301">
    <property type="component" value="Unassembled WGS sequence"/>
</dbReference>
<dbReference type="Pfam" id="PF13472">
    <property type="entry name" value="Lipase_GDSL_2"/>
    <property type="match status" value="1"/>
</dbReference>
<gene>
    <name evidence="2" type="ORF">SAMN02745243_00580</name>
</gene>
<evidence type="ECO:0000313" key="3">
    <source>
        <dbReference type="Proteomes" id="UP000184301"/>
    </source>
</evidence>
<sequence length="201" mass="22985">MRIVFIGDSLVYGYGVRREEKWSSLLSDALPDVEIINRGVSGNTTEEILRRFERAALQKHPDVIFFMGGSNDIFFSRDSGAAKENVEKIRILCAENGVKLILGIPTPVNEECLTKEWLSFAAGPEVQQKLAEYREWLLGYGKQHAVPVWDLWECISKRKVFYIDGIHLTPLGNRVLASWMEKKLIQQKNSWEGLNIKKCDI</sequence>
<dbReference type="SUPFAM" id="SSF52266">
    <property type="entry name" value="SGNH hydrolase"/>
    <property type="match status" value="1"/>
</dbReference>
<protein>
    <submittedName>
        <fullName evidence="2">Lysophospholipase L1</fullName>
    </submittedName>
</protein>
<evidence type="ECO:0000313" key="2">
    <source>
        <dbReference type="EMBL" id="SHJ42827.1"/>
    </source>
</evidence>
<dbReference type="InterPro" id="IPR013830">
    <property type="entry name" value="SGNH_hydro"/>
</dbReference>
<dbReference type="GO" id="GO:0004622">
    <property type="term" value="F:phosphatidylcholine lysophospholipase activity"/>
    <property type="evidence" value="ECO:0007669"/>
    <property type="project" value="TreeGrafter"/>
</dbReference>
<dbReference type="PANTHER" id="PTHR30383">
    <property type="entry name" value="THIOESTERASE 1/PROTEASE 1/LYSOPHOSPHOLIPASE L1"/>
    <property type="match status" value="1"/>
</dbReference>
<keyword evidence="3" id="KW-1185">Reference proteome</keyword>